<dbReference type="CDD" id="cd00009">
    <property type="entry name" value="AAA"/>
    <property type="match status" value="1"/>
</dbReference>
<name>A0A343JCJ5_9CLOT</name>
<dbReference type="SUPFAM" id="SSF53062">
    <property type="entry name" value="PTS system fructose IIA component-like"/>
    <property type="match status" value="1"/>
</dbReference>
<evidence type="ECO:0000256" key="1">
    <source>
        <dbReference type="ARBA" id="ARBA00022679"/>
    </source>
</evidence>
<feature type="domain" description="PTS EIIA type-4" evidence="7">
    <location>
        <begin position="576"/>
        <end position="700"/>
    </location>
</feature>
<dbReference type="PROSITE" id="PS00676">
    <property type="entry name" value="SIGMA54_INTERACT_2"/>
    <property type="match status" value="1"/>
</dbReference>
<dbReference type="InterPro" id="IPR036634">
    <property type="entry name" value="PRD_sf"/>
</dbReference>
<dbReference type="GO" id="GO:0016020">
    <property type="term" value="C:membrane"/>
    <property type="evidence" value="ECO:0007669"/>
    <property type="project" value="InterPro"/>
</dbReference>
<dbReference type="Pfam" id="PF03610">
    <property type="entry name" value="EIIA-man"/>
    <property type="match status" value="1"/>
</dbReference>
<feature type="domain" description="PRD" evidence="8">
    <location>
        <begin position="470"/>
        <end position="575"/>
    </location>
</feature>
<dbReference type="RefSeq" id="WP_119865389.1">
    <property type="nucleotide sequence ID" value="NZ_CP016786.1"/>
</dbReference>
<dbReference type="Pfam" id="PF00158">
    <property type="entry name" value="Sigma54_activat"/>
    <property type="match status" value="1"/>
</dbReference>
<dbReference type="EMBL" id="CP016786">
    <property type="protein sequence ID" value="ASW43253.1"/>
    <property type="molecule type" value="Genomic_DNA"/>
</dbReference>
<dbReference type="InterPro" id="IPR002078">
    <property type="entry name" value="Sigma_54_int"/>
</dbReference>
<dbReference type="PROSITE" id="PS50045">
    <property type="entry name" value="SIGMA54_INTERACT_4"/>
    <property type="match status" value="1"/>
</dbReference>
<dbReference type="PANTHER" id="PTHR32071:SF90">
    <property type="entry name" value="TRANSCRIPTIONAL REGULATORY PROTEIN LEVR"/>
    <property type="match status" value="1"/>
</dbReference>
<evidence type="ECO:0000256" key="5">
    <source>
        <dbReference type="ARBA" id="ARBA00023125"/>
    </source>
</evidence>
<evidence type="ECO:0000256" key="2">
    <source>
        <dbReference type="ARBA" id="ARBA00022741"/>
    </source>
</evidence>
<dbReference type="KEGG" id="cia:BEN51_07085"/>
<gene>
    <name evidence="9" type="ORF">BEN51_07085</name>
</gene>
<dbReference type="SUPFAM" id="SSF46785">
    <property type="entry name" value="Winged helix' DNA-binding domain"/>
    <property type="match status" value="1"/>
</dbReference>
<dbReference type="CDD" id="cd00006">
    <property type="entry name" value="PTS_IIA_man"/>
    <property type="match status" value="1"/>
</dbReference>
<dbReference type="InterPro" id="IPR004701">
    <property type="entry name" value="PTS_EIIA_man-typ"/>
</dbReference>
<proteinExistence type="predicted"/>
<dbReference type="SUPFAM" id="SSF52540">
    <property type="entry name" value="P-loop containing nucleoside triphosphate hydrolases"/>
    <property type="match status" value="1"/>
</dbReference>
<evidence type="ECO:0000256" key="3">
    <source>
        <dbReference type="ARBA" id="ARBA00022777"/>
    </source>
</evidence>
<keyword evidence="9" id="KW-0762">Sugar transport</keyword>
<dbReference type="InterPro" id="IPR036662">
    <property type="entry name" value="PTS_EIIA_man-typ_sf"/>
</dbReference>
<keyword evidence="3" id="KW-0418">Kinase</keyword>
<reference evidence="9 10" key="1">
    <citation type="submission" date="2016-08" db="EMBL/GenBank/DDBJ databases">
        <title>Complete Genome Sequence Of The Indigo Reducing Clostridium isatidis DSM15098.</title>
        <authorList>
            <person name="Little G.T."/>
            <person name="Minton N.P."/>
        </authorList>
    </citation>
    <scope>NUCLEOTIDE SEQUENCE [LARGE SCALE GENOMIC DNA]</scope>
    <source>
        <strain evidence="9 10">DSM 15098</strain>
    </source>
</reference>
<dbReference type="Gene3D" id="1.10.1790.10">
    <property type="entry name" value="PRD domain"/>
    <property type="match status" value="2"/>
</dbReference>
<dbReference type="OrthoDB" id="9765164at2"/>
<keyword evidence="4" id="KW-0067">ATP-binding</keyword>
<dbReference type="InterPro" id="IPR033887">
    <property type="entry name" value="PTS_IIA_man"/>
</dbReference>
<dbReference type="PROSITE" id="PS51372">
    <property type="entry name" value="PRD_2"/>
    <property type="match status" value="2"/>
</dbReference>
<keyword evidence="2" id="KW-0547">Nucleotide-binding</keyword>
<dbReference type="InterPro" id="IPR003593">
    <property type="entry name" value="AAA+_ATPase"/>
</dbReference>
<dbReference type="InterPro" id="IPR011608">
    <property type="entry name" value="PRD"/>
</dbReference>
<evidence type="ECO:0000259" key="8">
    <source>
        <dbReference type="PROSITE" id="PS51372"/>
    </source>
</evidence>
<feature type="domain" description="PRD" evidence="8">
    <location>
        <begin position="832"/>
        <end position="935"/>
    </location>
</feature>
<dbReference type="SMART" id="SM00382">
    <property type="entry name" value="AAA"/>
    <property type="match status" value="1"/>
</dbReference>
<evidence type="ECO:0000313" key="10">
    <source>
        <dbReference type="Proteomes" id="UP000264883"/>
    </source>
</evidence>
<dbReference type="GO" id="GO:0005524">
    <property type="term" value="F:ATP binding"/>
    <property type="evidence" value="ECO:0007669"/>
    <property type="project" value="UniProtKB-KW"/>
</dbReference>
<keyword evidence="10" id="KW-1185">Reference proteome</keyword>
<dbReference type="GO" id="GO:0003677">
    <property type="term" value="F:DNA binding"/>
    <property type="evidence" value="ECO:0007669"/>
    <property type="project" value="UniProtKB-KW"/>
</dbReference>
<dbReference type="Gene3D" id="3.40.50.300">
    <property type="entry name" value="P-loop containing nucleotide triphosphate hydrolases"/>
    <property type="match status" value="1"/>
</dbReference>
<dbReference type="InterPro" id="IPR036390">
    <property type="entry name" value="WH_DNA-bd_sf"/>
</dbReference>
<keyword evidence="9" id="KW-0813">Transport</keyword>
<evidence type="ECO:0000313" key="9">
    <source>
        <dbReference type="EMBL" id="ASW43253.1"/>
    </source>
</evidence>
<dbReference type="GO" id="GO:0006355">
    <property type="term" value="P:regulation of DNA-templated transcription"/>
    <property type="evidence" value="ECO:0007669"/>
    <property type="project" value="InterPro"/>
</dbReference>
<accession>A0A343JCJ5</accession>
<dbReference type="PROSITE" id="PS51096">
    <property type="entry name" value="PTS_EIIA_TYPE_4"/>
    <property type="match status" value="1"/>
</dbReference>
<organism evidence="9 10">
    <name type="scientific">Clostridium isatidis</name>
    <dbReference type="NCBI Taxonomy" id="182773"/>
    <lineage>
        <taxon>Bacteria</taxon>
        <taxon>Bacillati</taxon>
        <taxon>Bacillota</taxon>
        <taxon>Clostridia</taxon>
        <taxon>Eubacteriales</taxon>
        <taxon>Clostridiaceae</taxon>
        <taxon>Clostridium</taxon>
    </lineage>
</organism>
<dbReference type="GO" id="GO:0009401">
    <property type="term" value="P:phosphoenolpyruvate-dependent sugar phosphotransferase system"/>
    <property type="evidence" value="ECO:0007669"/>
    <property type="project" value="InterPro"/>
</dbReference>
<dbReference type="Pfam" id="PF00874">
    <property type="entry name" value="PRD"/>
    <property type="match status" value="2"/>
</dbReference>
<keyword evidence="1" id="KW-0808">Transferase</keyword>
<dbReference type="InterPro" id="IPR027417">
    <property type="entry name" value="P-loop_NTPase"/>
</dbReference>
<evidence type="ECO:0000259" key="6">
    <source>
        <dbReference type="PROSITE" id="PS50045"/>
    </source>
</evidence>
<evidence type="ECO:0000259" key="7">
    <source>
        <dbReference type="PROSITE" id="PS51096"/>
    </source>
</evidence>
<sequence length="944" mass="106924">MKRIEKIYNYILKNSKHLTKDDILNYNGFTALQIGKELNILRNNVSKELNILCKNNKVIKIKSKPVIYYPRELFEKVLSIKLKDDIREITNIQALINKKEKIEDQSPFNYLIGHDRSLKNQIEQAKAALMYPPNGLHTLIIGSTGVGKSLFANIMYKYAKYKNRLTKDSPFIVFNCADYSNNPQLLLSHIFGHVKGSFTGADFNTEGIIQKADGGILFLDEIHRLPPEGQEMIFYFMDTGSYNKLGETGRGHKAKVLLIGATTEDPSSTLLNTFMRRIPVIIKIPDFSERTLEDQIELVEFLFRQEAQRINKPIKISAEAVKAFIGSTSYGNAGQLKSNIQLACAKGFLNTLNSGDIININLDLLPSNIKKGIVSFSNNKNNVWNLIPNTITIDPNNDMPFEYIPFENDTYEPPFNIYDTIEKRAGELKDKGMTDEDIKSCITSDINNDLNKFYNNLKRNKNLKEGLLKIVDKDIVDFAEEIKILVEGRLNKALNERFIYAVSLHFSSLFKRLKSKADKLNSYVEIPISTNSKEYKIAKEIHYLMEKRFNLSIPKIEIEYLAIILTSIQDSSIQKRVGIVVAAHGDSTATSMVNVAKKLFETDNILAVDMPLEKKPFDILEEVISKVKQVDEGKGVLLLVDMGSLNSFGDVITERTNIITRSIDMVSTPLVLEAARKCSLYDTDLISVHSYLLKDFRAYTMSSDDDNYINDGVIVTICSTGKGTAIKLKELVDNIINTIADYNITVIPVGVKDVNRSINEILKSNKIIAIVGIINPNLGFPFISIEDLINGTGEAKLKNIIKGKNISYTDKNNIIALETLCKQSLRELVTFLNPEKIYPLLKNFIDFIENSLDIGYKNNKRLSIMTHLACALERVILKNELTYNGKSNPLDKLYFDTLKDANLIFKKALSLELSEDELYYMVDIIKEYQLTDTFNAYVTEIPKN</sequence>
<dbReference type="Gene3D" id="3.40.50.510">
    <property type="entry name" value="Phosphotransferase system, mannose-type IIA component"/>
    <property type="match status" value="1"/>
</dbReference>
<dbReference type="PANTHER" id="PTHR32071">
    <property type="entry name" value="TRANSCRIPTIONAL REGULATORY PROTEIN"/>
    <property type="match status" value="1"/>
</dbReference>
<dbReference type="AlphaFoldDB" id="A0A343JCJ5"/>
<dbReference type="Proteomes" id="UP000264883">
    <property type="component" value="Chromosome"/>
</dbReference>
<dbReference type="InterPro" id="IPR025943">
    <property type="entry name" value="Sigma_54_int_dom_ATP-bd_2"/>
</dbReference>
<dbReference type="GO" id="GO:0016301">
    <property type="term" value="F:kinase activity"/>
    <property type="evidence" value="ECO:0007669"/>
    <property type="project" value="UniProtKB-KW"/>
</dbReference>
<dbReference type="SUPFAM" id="SSF63520">
    <property type="entry name" value="PTS-regulatory domain, PRD"/>
    <property type="match status" value="2"/>
</dbReference>
<evidence type="ECO:0000256" key="4">
    <source>
        <dbReference type="ARBA" id="ARBA00022840"/>
    </source>
</evidence>
<keyword evidence="5" id="KW-0238">DNA-binding</keyword>
<protein>
    <submittedName>
        <fullName evidence="9">PTS sugar transporter subunit IIA</fullName>
    </submittedName>
</protein>
<feature type="domain" description="Sigma-54 factor interaction" evidence="6">
    <location>
        <begin position="111"/>
        <end position="345"/>
    </location>
</feature>